<accession>A0A7J8JGU6</accession>
<reference evidence="1 2" key="1">
    <citation type="journal article" date="2020" name="Nature">
        <title>Six reference-quality genomes reveal evolution of bat adaptations.</title>
        <authorList>
            <person name="Jebb D."/>
            <person name="Huang Z."/>
            <person name="Pippel M."/>
            <person name="Hughes G.M."/>
            <person name="Lavrichenko K."/>
            <person name="Devanna P."/>
            <person name="Winkler S."/>
            <person name="Jermiin L.S."/>
            <person name="Skirmuntt E.C."/>
            <person name="Katzourakis A."/>
            <person name="Burkitt-Gray L."/>
            <person name="Ray D.A."/>
            <person name="Sullivan K.A.M."/>
            <person name="Roscito J.G."/>
            <person name="Kirilenko B.M."/>
            <person name="Davalos L.M."/>
            <person name="Corthals A.P."/>
            <person name="Power M.L."/>
            <person name="Jones G."/>
            <person name="Ransome R.D."/>
            <person name="Dechmann D.K.N."/>
            <person name="Locatelli A.G."/>
            <person name="Puechmaille S.J."/>
            <person name="Fedrigo O."/>
            <person name="Jarvis E.D."/>
            <person name="Hiller M."/>
            <person name="Vernes S.C."/>
            <person name="Myers E.W."/>
            <person name="Teeling E.C."/>
        </authorList>
    </citation>
    <scope>NUCLEOTIDE SEQUENCE [LARGE SCALE GENOMIC DNA]</scope>
    <source>
        <strain evidence="1">MRouAeg1</strain>
        <tissue evidence="1">Muscle</tissue>
    </source>
</reference>
<sequence length="131" mass="14092">MLSNKPPSGYCITLSQQLAAVSSAPFSTPDLLGTTGSSLPLHNDIPTTTSQKLQPALLIVTSRTLDPLALSVIVSHFLGRGRNSSLPIYLGLCKWHFSGVPMHLESMSQWDMQRRLNISGLVSLFISNSGA</sequence>
<protein>
    <submittedName>
        <fullName evidence="1">Uncharacterized protein</fullName>
    </submittedName>
</protein>
<dbReference type="Proteomes" id="UP000593571">
    <property type="component" value="Unassembled WGS sequence"/>
</dbReference>
<evidence type="ECO:0000313" key="2">
    <source>
        <dbReference type="Proteomes" id="UP000593571"/>
    </source>
</evidence>
<name>A0A7J8JGU6_ROUAE</name>
<organism evidence="1 2">
    <name type="scientific">Rousettus aegyptiacus</name>
    <name type="common">Egyptian fruit bat</name>
    <name type="synonym">Pteropus aegyptiacus</name>
    <dbReference type="NCBI Taxonomy" id="9407"/>
    <lineage>
        <taxon>Eukaryota</taxon>
        <taxon>Metazoa</taxon>
        <taxon>Chordata</taxon>
        <taxon>Craniata</taxon>
        <taxon>Vertebrata</taxon>
        <taxon>Euteleostomi</taxon>
        <taxon>Mammalia</taxon>
        <taxon>Eutheria</taxon>
        <taxon>Laurasiatheria</taxon>
        <taxon>Chiroptera</taxon>
        <taxon>Yinpterochiroptera</taxon>
        <taxon>Pteropodoidea</taxon>
        <taxon>Pteropodidae</taxon>
        <taxon>Rousettinae</taxon>
        <taxon>Rousettus</taxon>
    </lineage>
</organism>
<gene>
    <name evidence="1" type="ORF">HJG63_010356</name>
</gene>
<keyword evidence="2" id="KW-1185">Reference proteome</keyword>
<dbReference type="EMBL" id="JACASE010000002">
    <property type="protein sequence ID" value="KAF6496126.1"/>
    <property type="molecule type" value="Genomic_DNA"/>
</dbReference>
<proteinExistence type="predicted"/>
<evidence type="ECO:0000313" key="1">
    <source>
        <dbReference type="EMBL" id="KAF6496126.1"/>
    </source>
</evidence>
<dbReference type="AlphaFoldDB" id="A0A7J8JGU6"/>
<comment type="caution">
    <text evidence="1">The sequence shown here is derived from an EMBL/GenBank/DDBJ whole genome shotgun (WGS) entry which is preliminary data.</text>
</comment>